<comment type="caution">
    <text evidence="2">The sequence shown here is derived from an EMBL/GenBank/DDBJ whole genome shotgun (WGS) entry which is preliminary data.</text>
</comment>
<feature type="compositionally biased region" description="Polar residues" evidence="1">
    <location>
        <begin position="326"/>
        <end position="340"/>
    </location>
</feature>
<gene>
    <name evidence="2" type="ORF">LTR36_008440</name>
</gene>
<feature type="compositionally biased region" description="Polar residues" evidence="1">
    <location>
        <begin position="379"/>
        <end position="409"/>
    </location>
</feature>
<dbReference type="GO" id="GO:0016071">
    <property type="term" value="P:mRNA metabolic process"/>
    <property type="evidence" value="ECO:0007669"/>
    <property type="project" value="UniProtKB-ARBA"/>
</dbReference>
<evidence type="ECO:0000313" key="3">
    <source>
        <dbReference type="Proteomes" id="UP001324427"/>
    </source>
</evidence>
<feature type="region of interest" description="Disordered" evidence="1">
    <location>
        <begin position="1"/>
        <end position="470"/>
    </location>
</feature>
<feature type="compositionally biased region" description="Polar residues" evidence="1">
    <location>
        <begin position="40"/>
        <end position="63"/>
    </location>
</feature>
<dbReference type="AlphaFoldDB" id="A0AAV9J7G4"/>
<feature type="compositionally biased region" description="Basic and acidic residues" evidence="1">
    <location>
        <begin position="460"/>
        <end position="470"/>
    </location>
</feature>
<feature type="compositionally biased region" description="Basic and acidic residues" evidence="1">
    <location>
        <begin position="273"/>
        <end position="284"/>
    </location>
</feature>
<evidence type="ECO:0008006" key="4">
    <source>
        <dbReference type="Google" id="ProtNLM"/>
    </source>
</evidence>
<organism evidence="2 3">
    <name type="scientific">Oleoguttula mirabilis</name>
    <dbReference type="NCBI Taxonomy" id="1507867"/>
    <lineage>
        <taxon>Eukaryota</taxon>
        <taxon>Fungi</taxon>
        <taxon>Dikarya</taxon>
        <taxon>Ascomycota</taxon>
        <taxon>Pezizomycotina</taxon>
        <taxon>Dothideomycetes</taxon>
        <taxon>Dothideomycetidae</taxon>
        <taxon>Mycosphaerellales</taxon>
        <taxon>Teratosphaeriaceae</taxon>
        <taxon>Oleoguttula</taxon>
    </lineage>
</organism>
<feature type="compositionally biased region" description="Polar residues" evidence="1">
    <location>
        <begin position="289"/>
        <end position="319"/>
    </location>
</feature>
<reference evidence="2 3" key="1">
    <citation type="submission" date="2021-11" db="EMBL/GenBank/DDBJ databases">
        <title>Black yeast isolated from Biological Soil Crust.</title>
        <authorList>
            <person name="Kurbessoian T."/>
        </authorList>
    </citation>
    <scope>NUCLEOTIDE SEQUENCE [LARGE SCALE GENOMIC DNA]</scope>
    <source>
        <strain evidence="2 3">CCFEE 5522</strain>
    </source>
</reference>
<feature type="compositionally biased region" description="Low complexity" evidence="1">
    <location>
        <begin position="420"/>
        <end position="444"/>
    </location>
</feature>
<keyword evidence="3" id="KW-1185">Reference proteome</keyword>
<evidence type="ECO:0000256" key="1">
    <source>
        <dbReference type="SAM" id="MobiDB-lite"/>
    </source>
</evidence>
<dbReference type="InterPro" id="IPR028322">
    <property type="entry name" value="PNRC-like_rgn"/>
</dbReference>
<sequence>MAELTNGLPQPRPDAGQGKNEHAPTVAQGLNKRTQRSRKNYTQSLPQIDGTVSDSVTNPTASPRSKKQPKQRQSVAAALPNQNSNMGQTNGQQPRPISVGGPMLPAIPATPAKEQAYAGPTFQASPAPSSLPVPRFFSRSVPNAAAQPSLQARMEGEGTPEKQESSPEPDVVEPVSREAQQSPLDLLFHADKAEKRQSRSGSNMLSPEMATRRLPATEPRNPFQQGGRSIFLRELDGDSEDMPSPRTILPIRPAPAERAHSSPGVRPQSPQDEVQREAYTRSLKDLLFNNVNGAAGQSATPPQAQQRAQSDAQVFSTPSPFHRSESGPNTPAPSTEQQNHYALHYGNRNLSPLFKATRNETPTKPSGLRQELPNGGPAQVSQAQQPPRQVPQIDSSSFSRSYLDQQIRSAQHAPLPQFPFTNGASSNGSSASFSGPSGSSTQQGVQAGYPGSTTSPRTSGPRDIRSMEDDLRRMLKLNVLG</sequence>
<name>A0AAV9J7G4_9PEZI</name>
<proteinExistence type="predicted"/>
<feature type="compositionally biased region" description="Polar residues" evidence="1">
    <location>
        <begin position="80"/>
        <end position="95"/>
    </location>
</feature>
<feature type="compositionally biased region" description="Basic and acidic residues" evidence="1">
    <location>
        <begin position="154"/>
        <end position="165"/>
    </location>
</feature>
<feature type="compositionally biased region" description="Basic and acidic residues" evidence="1">
    <location>
        <begin position="188"/>
        <end position="197"/>
    </location>
</feature>
<dbReference type="Proteomes" id="UP001324427">
    <property type="component" value="Unassembled WGS sequence"/>
</dbReference>
<evidence type="ECO:0000313" key="2">
    <source>
        <dbReference type="EMBL" id="KAK4540932.1"/>
    </source>
</evidence>
<accession>A0AAV9J7G4</accession>
<dbReference type="Pfam" id="PF15365">
    <property type="entry name" value="PNRC"/>
    <property type="match status" value="1"/>
</dbReference>
<protein>
    <recommendedName>
        <fullName evidence="4">Proteophosphoglycan 5</fullName>
    </recommendedName>
</protein>
<dbReference type="EMBL" id="JAVFHQ010000059">
    <property type="protein sequence ID" value="KAK4540932.1"/>
    <property type="molecule type" value="Genomic_DNA"/>
</dbReference>